<comment type="caution">
    <text evidence="1">The sequence shown here is derived from an EMBL/GenBank/DDBJ whole genome shotgun (WGS) entry which is preliminary data.</text>
</comment>
<organism evidence="1 2">
    <name type="scientific">Rhododendron molle</name>
    <name type="common">Chinese azalea</name>
    <name type="synonym">Azalea mollis</name>
    <dbReference type="NCBI Taxonomy" id="49168"/>
    <lineage>
        <taxon>Eukaryota</taxon>
        <taxon>Viridiplantae</taxon>
        <taxon>Streptophyta</taxon>
        <taxon>Embryophyta</taxon>
        <taxon>Tracheophyta</taxon>
        <taxon>Spermatophyta</taxon>
        <taxon>Magnoliopsida</taxon>
        <taxon>eudicotyledons</taxon>
        <taxon>Gunneridae</taxon>
        <taxon>Pentapetalae</taxon>
        <taxon>asterids</taxon>
        <taxon>Ericales</taxon>
        <taxon>Ericaceae</taxon>
        <taxon>Ericoideae</taxon>
        <taxon>Rhodoreae</taxon>
        <taxon>Rhododendron</taxon>
    </lineage>
</organism>
<proteinExistence type="predicted"/>
<keyword evidence="2" id="KW-1185">Reference proteome</keyword>
<name>A0ACC0PSZ4_RHOML</name>
<dbReference type="EMBL" id="CM046389">
    <property type="protein sequence ID" value="KAI8568264.1"/>
    <property type="molecule type" value="Genomic_DNA"/>
</dbReference>
<sequence length="145" mass="17166">MEIRSGRFGHFSIWTNLPLDFALFVFQSSSHKPPHPFLPPPHRTAITPFGHHPTRRYHYRTPLETPPSQLPHFISVFFKKKQPRKWVSHQHRRRGPCRSATEHCLEISKPPQQSTDTVRHLPKFRIAFEVVFRKPETLFSILMEI</sequence>
<evidence type="ECO:0000313" key="2">
    <source>
        <dbReference type="Proteomes" id="UP001062846"/>
    </source>
</evidence>
<accession>A0ACC0PSZ4</accession>
<reference evidence="1" key="1">
    <citation type="submission" date="2022-02" db="EMBL/GenBank/DDBJ databases">
        <title>Plant Genome Project.</title>
        <authorList>
            <person name="Zhang R.-G."/>
        </authorList>
    </citation>
    <scope>NUCLEOTIDE SEQUENCE</scope>
    <source>
        <strain evidence="1">AT1</strain>
    </source>
</reference>
<dbReference type="Proteomes" id="UP001062846">
    <property type="component" value="Chromosome 2"/>
</dbReference>
<protein>
    <submittedName>
        <fullName evidence="1">Uncharacterized protein</fullName>
    </submittedName>
</protein>
<gene>
    <name evidence="1" type="ORF">RHMOL_Rhmol02G0184500</name>
</gene>
<evidence type="ECO:0000313" key="1">
    <source>
        <dbReference type="EMBL" id="KAI8568264.1"/>
    </source>
</evidence>